<dbReference type="AlphaFoldDB" id="C6XLM4"/>
<dbReference type="SUPFAM" id="SSF48179">
    <property type="entry name" value="6-phosphogluconate dehydrogenase C-terminal domain-like"/>
    <property type="match status" value="1"/>
</dbReference>
<feature type="domain" description="Prephenate/arogenate dehydrogenase" evidence="10">
    <location>
        <begin position="11"/>
        <end position="302"/>
    </location>
</feature>
<evidence type="ECO:0000259" key="10">
    <source>
        <dbReference type="PROSITE" id="PS51176"/>
    </source>
</evidence>
<dbReference type="InterPro" id="IPR036291">
    <property type="entry name" value="NAD(P)-bd_dom_sf"/>
</dbReference>
<dbReference type="KEGG" id="hba:Hbal_0228"/>
<dbReference type="FunFam" id="1.10.3660.10:FF:000003">
    <property type="entry name" value="Prephenate dehydrogenase"/>
    <property type="match status" value="1"/>
</dbReference>
<dbReference type="GO" id="GO:0070403">
    <property type="term" value="F:NAD+ binding"/>
    <property type="evidence" value="ECO:0007669"/>
    <property type="project" value="InterPro"/>
</dbReference>
<dbReference type="Gene3D" id="1.10.3660.10">
    <property type="entry name" value="6-phosphogluconate dehydrogenase C-terminal like domain"/>
    <property type="match status" value="1"/>
</dbReference>
<dbReference type="GO" id="GO:0006571">
    <property type="term" value="P:tyrosine biosynthetic process"/>
    <property type="evidence" value="ECO:0007669"/>
    <property type="project" value="UniProtKB-KW"/>
</dbReference>
<evidence type="ECO:0000256" key="9">
    <source>
        <dbReference type="ARBA" id="ARBA00049260"/>
    </source>
</evidence>
<dbReference type="InterPro" id="IPR008927">
    <property type="entry name" value="6-PGluconate_DH-like_C_sf"/>
</dbReference>
<evidence type="ECO:0000313" key="12">
    <source>
        <dbReference type="Proteomes" id="UP000002745"/>
    </source>
</evidence>
<dbReference type="OrthoDB" id="9802008at2"/>
<dbReference type="eggNOG" id="COG0287">
    <property type="taxonomic scope" value="Bacteria"/>
</dbReference>
<dbReference type="RefSeq" id="WP_012778088.1">
    <property type="nucleotide sequence ID" value="NC_012982.1"/>
</dbReference>
<name>C6XLM4_HIRBI</name>
<evidence type="ECO:0000256" key="7">
    <source>
        <dbReference type="ARBA" id="ARBA00023027"/>
    </source>
</evidence>
<organism evidence="11 12">
    <name type="scientific">Hirschia baltica (strain ATCC 49814 / DSM 5838 / IFAM 1418)</name>
    <dbReference type="NCBI Taxonomy" id="582402"/>
    <lineage>
        <taxon>Bacteria</taxon>
        <taxon>Pseudomonadati</taxon>
        <taxon>Pseudomonadota</taxon>
        <taxon>Alphaproteobacteria</taxon>
        <taxon>Hyphomonadales</taxon>
        <taxon>Hyphomonadaceae</taxon>
        <taxon>Hirschia</taxon>
    </lineage>
</organism>
<keyword evidence="8" id="KW-0057">Aromatic amino acid biosynthesis</keyword>
<comment type="pathway">
    <text evidence="1">Amino-acid biosynthesis; L-tyrosine biosynthesis; (4-hydroxyphenyl)pyruvate from prephenate (NAD(+) route): step 1/1.</text>
</comment>
<dbReference type="Pfam" id="PF02153">
    <property type="entry name" value="PDH_N"/>
    <property type="match status" value="1"/>
</dbReference>
<dbReference type="GO" id="GO:0004665">
    <property type="term" value="F:prephenate dehydrogenase (NADP+) activity"/>
    <property type="evidence" value="ECO:0007669"/>
    <property type="project" value="InterPro"/>
</dbReference>
<dbReference type="SUPFAM" id="SSF51735">
    <property type="entry name" value="NAD(P)-binding Rossmann-fold domains"/>
    <property type="match status" value="1"/>
</dbReference>
<dbReference type="InterPro" id="IPR050812">
    <property type="entry name" value="Preph/Arog_dehydrog"/>
</dbReference>
<evidence type="ECO:0000256" key="2">
    <source>
        <dbReference type="ARBA" id="ARBA00007964"/>
    </source>
</evidence>
<keyword evidence="4" id="KW-0827">Tyrosine biosynthesis</keyword>
<evidence type="ECO:0000256" key="5">
    <source>
        <dbReference type="ARBA" id="ARBA00022605"/>
    </source>
</evidence>
<comment type="similarity">
    <text evidence="2">Belongs to the prephenate/arogenate dehydrogenase family.</text>
</comment>
<evidence type="ECO:0000256" key="6">
    <source>
        <dbReference type="ARBA" id="ARBA00023002"/>
    </source>
</evidence>
<reference evidence="12" key="1">
    <citation type="journal article" date="2011" name="J. Bacteriol.">
        <title>Genome sequences of eight morphologically diverse alphaproteobacteria.</title>
        <authorList>
            <consortium name="US DOE Joint Genome Institute"/>
            <person name="Brown P.J."/>
            <person name="Kysela D.T."/>
            <person name="Buechlein A."/>
            <person name="Hemmerich C."/>
            <person name="Brun Y.V."/>
        </authorList>
    </citation>
    <scope>NUCLEOTIDE SEQUENCE [LARGE SCALE GENOMIC DNA]</scope>
    <source>
        <strain evidence="12">ATCC 49814 / DSM 5838 / IFAM 1418</strain>
    </source>
</reference>
<sequence>MITKISNPIFDTITIIGAGLIGSSIARASEASGVAKTIRIYDTNEAVRACAAQIGLGDVSDTIEAACTGADLVVLCTPVGVLGAAAQAAAPFLKEGAILTDVGSVKESALNDMVAVSPAHVHVIAGHPIAGTEHSGPDAGFAKLFSGRWCILTPLEDQSDSYQVSVQKLSRFWEAFGSTVEIMSAKRHDLVLAITSHLPHLIAYNICATAEDMEQVTEGEVVKFSAGGFRDFTRIAASDPTMWRDVFLNNKEAVLETLGRFTEDLAALQRAIRWSDGDQLFDLFTRARSIRKSVIDAGQDTAAPNFGRRSDEDDTPAE</sequence>
<comment type="catalytic activity">
    <reaction evidence="9">
        <text>prephenate + NAD(+) = 3-(4-hydroxyphenyl)pyruvate + CO2 + NADH</text>
        <dbReference type="Rhea" id="RHEA:13869"/>
        <dbReference type="ChEBI" id="CHEBI:16526"/>
        <dbReference type="ChEBI" id="CHEBI:29934"/>
        <dbReference type="ChEBI" id="CHEBI:36242"/>
        <dbReference type="ChEBI" id="CHEBI:57540"/>
        <dbReference type="ChEBI" id="CHEBI:57945"/>
        <dbReference type="EC" id="1.3.1.12"/>
    </reaction>
</comment>
<gene>
    <name evidence="11" type="ordered locus">Hbal_0228</name>
</gene>
<evidence type="ECO:0000256" key="3">
    <source>
        <dbReference type="ARBA" id="ARBA00012068"/>
    </source>
</evidence>
<dbReference type="Proteomes" id="UP000002745">
    <property type="component" value="Chromosome"/>
</dbReference>
<evidence type="ECO:0000256" key="8">
    <source>
        <dbReference type="ARBA" id="ARBA00023141"/>
    </source>
</evidence>
<dbReference type="GO" id="GO:0008977">
    <property type="term" value="F:prephenate dehydrogenase (NAD+) activity"/>
    <property type="evidence" value="ECO:0007669"/>
    <property type="project" value="UniProtKB-EC"/>
</dbReference>
<keyword evidence="12" id="KW-1185">Reference proteome</keyword>
<proteinExistence type="inferred from homology"/>
<dbReference type="PANTHER" id="PTHR21363:SF0">
    <property type="entry name" value="PREPHENATE DEHYDROGENASE [NADP(+)]"/>
    <property type="match status" value="1"/>
</dbReference>
<dbReference type="InterPro" id="IPR003099">
    <property type="entry name" value="Prephen_DH"/>
</dbReference>
<evidence type="ECO:0000313" key="11">
    <source>
        <dbReference type="EMBL" id="ACT57930.1"/>
    </source>
</evidence>
<dbReference type="InterPro" id="IPR046826">
    <property type="entry name" value="PDH_N"/>
</dbReference>
<dbReference type="InterPro" id="IPR046825">
    <property type="entry name" value="PDH_C"/>
</dbReference>
<dbReference type="PROSITE" id="PS51176">
    <property type="entry name" value="PDH_ADH"/>
    <property type="match status" value="1"/>
</dbReference>
<accession>C6XLM4</accession>
<protein>
    <recommendedName>
        <fullName evidence="3">prephenate dehydrogenase</fullName>
        <ecNumber evidence="3">1.3.1.12</ecNumber>
    </recommendedName>
</protein>
<dbReference type="NCBIfam" id="NF005694">
    <property type="entry name" value="PRK07502.1"/>
    <property type="match status" value="1"/>
</dbReference>
<evidence type="ECO:0000256" key="1">
    <source>
        <dbReference type="ARBA" id="ARBA00005067"/>
    </source>
</evidence>
<dbReference type="PANTHER" id="PTHR21363">
    <property type="entry name" value="PREPHENATE DEHYDROGENASE"/>
    <property type="match status" value="1"/>
</dbReference>
<keyword evidence="7" id="KW-0520">NAD</keyword>
<dbReference type="Pfam" id="PF20463">
    <property type="entry name" value="PDH_C"/>
    <property type="match status" value="1"/>
</dbReference>
<evidence type="ECO:0000256" key="4">
    <source>
        <dbReference type="ARBA" id="ARBA00022498"/>
    </source>
</evidence>
<keyword evidence="6 11" id="KW-0560">Oxidoreductase</keyword>
<dbReference type="STRING" id="582402.Hbal_0228"/>
<dbReference type="EMBL" id="CP001678">
    <property type="protein sequence ID" value="ACT57930.1"/>
    <property type="molecule type" value="Genomic_DNA"/>
</dbReference>
<keyword evidence="5" id="KW-0028">Amino-acid biosynthesis</keyword>
<dbReference type="HOGENOM" id="CLU_055968_0_1_5"/>
<dbReference type="Gene3D" id="3.40.50.720">
    <property type="entry name" value="NAD(P)-binding Rossmann-like Domain"/>
    <property type="match status" value="1"/>
</dbReference>
<dbReference type="EC" id="1.3.1.12" evidence="3"/>
<dbReference type="FunFam" id="3.40.50.720:FF:000208">
    <property type="entry name" value="Prephenate dehydrogenase"/>
    <property type="match status" value="1"/>
</dbReference>